<reference evidence="8 9" key="1">
    <citation type="journal article" date="2017" name="Water Res.">
        <title>Discovery and metagenomic analysis of an anammox bacterial enrichment related to Candidatus "Brocadia caroliniensis" in a full-scale glycerol-fed nitritation-denitritation separate centrate treatment process.</title>
        <authorList>
            <person name="Park H."/>
            <person name="Brotto A.C."/>
            <person name="van Loosdrecht M.C."/>
            <person name="Chandran K."/>
        </authorList>
    </citation>
    <scope>NUCLEOTIDE SEQUENCE [LARGE SCALE GENOMIC DNA]</scope>
    <source>
        <strain evidence="8">26THWARD</strain>
    </source>
</reference>
<evidence type="ECO:0008006" key="10">
    <source>
        <dbReference type="Google" id="ProtNLM"/>
    </source>
</evidence>
<dbReference type="InterPro" id="IPR003667">
    <property type="entry name" value="NqrDE/RnfAE"/>
</dbReference>
<protein>
    <recommendedName>
        <fullName evidence="10">NADH:ubiquinone reductase (Na(+)-transporting) subunit E</fullName>
    </recommendedName>
</protein>
<evidence type="ECO:0000256" key="1">
    <source>
        <dbReference type="ARBA" id="ARBA00004127"/>
    </source>
</evidence>
<sequence>MVGLKRSVRKVSKYFMRDNLILTAGAGLGFCSSLAVTNKLENSLTMGIGVTLVTAGSFCVVYPFKRLIANAGTHHKISLLMIIVSVFVAIFGFFAQAFVPAITANIKAYIDLITTNCIVLAVISEGLTVDFWEAQKKILKACFGYSFALILLAFLREPLGFGTVMGFPVLSDTFPRVVLMVTPVGGFFALAAYRLLLRPFLLKTGIVCQESSHCECASAAETGSGVPVFTPKTKRGISRTSLIALGLGACLFVSLIINIKTIPTLHQQFMVLFPVLLNALFFDGIVLSKLLGLCPLINKSRQIDAAWKMGVAVIIVTTLSTALNWIVYQHVLVRCSDFLSHYSPVPLRLENIFYLTVFIVTIAVFVQILSVLLRKFAKNVYEQMGQFLELITVNCIVLASATFTIPTGAKFLVTTVTAFGYGLHWMMVVVWLAVLRRQRLFVPTNAWDEDTIAILLLGIMAAIFTGIGMIHLF</sequence>
<accession>A0A1V4AX42</accession>
<feature type="transmembrane region" description="Helical" evidence="7">
    <location>
        <begin position="138"/>
        <end position="156"/>
    </location>
</feature>
<dbReference type="PANTHER" id="PTHR30335:SF0">
    <property type="entry name" value="ION-TRANSLOCATING OXIDOREDUCTASE COMPLEX SUBUNIT A"/>
    <property type="match status" value="1"/>
</dbReference>
<name>A0A1V4AX42_9BACT</name>
<dbReference type="Pfam" id="PF02508">
    <property type="entry name" value="Rnf-Nqr"/>
    <property type="match status" value="2"/>
</dbReference>
<dbReference type="GO" id="GO:0012505">
    <property type="term" value="C:endomembrane system"/>
    <property type="evidence" value="ECO:0007669"/>
    <property type="project" value="UniProtKB-SubCell"/>
</dbReference>
<dbReference type="AlphaFoldDB" id="A0A1V4AX42"/>
<evidence type="ECO:0000256" key="5">
    <source>
        <dbReference type="ARBA" id="ARBA00022989"/>
    </source>
</evidence>
<feature type="transmembrane region" description="Helical" evidence="7">
    <location>
        <begin position="108"/>
        <end position="131"/>
    </location>
</feature>
<proteinExistence type="predicted"/>
<keyword evidence="5 7" id="KW-1133">Transmembrane helix</keyword>
<comment type="caution">
    <text evidence="8">The sequence shown here is derived from an EMBL/GenBank/DDBJ whole genome shotgun (WGS) entry which is preliminary data.</text>
</comment>
<dbReference type="GO" id="GO:0005886">
    <property type="term" value="C:plasma membrane"/>
    <property type="evidence" value="ECO:0007669"/>
    <property type="project" value="TreeGrafter"/>
</dbReference>
<feature type="transmembrane region" description="Helical" evidence="7">
    <location>
        <begin position="454"/>
        <end position="472"/>
    </location>
</feature>
<keyword evidence="2" id="KW-0813">Transport</keyword>
<dbReference type="STRING" id="1004156.AYP45_01930"/>
<feature type="transmembrane region" description="Helical" evidence="7">
    <location>
        <begin position="309"/>
        <end position="332"/>
    </location>
</feature>
<evidence type="ECO:0000256" key="3">
    <source>
        <dbReference type="ARBA" id="ARBA00022692"/>
    </source>
</evidence>
<comment type="subcellular location">
    <subcellularLocation>
        <location evidence="1">Endomembrane system</location>
        <topology evidence="1">Multi-pass membrane protein</topology>
    </subcellularLocation>
</comment>
<evidence type="ECO:0000313" key="8">
    <source>
        <dbReference type="EMBL" id="OOP57696.1"/>
    </source>
</evidence>
<keyword evidence="4" id="KW-1278">Translocase</keyword>
<evidence type="ECO:0000256" key="2">
    <source>
        <dbReference type="ARBA" id="ARBA00022448"/>
    </source>
</evidence>
<evidence type="ECO:0000256" key="7">
    <source>
        <dbReference type="SAM" id="Phobius"/>
    </source>
</evidence>
<gene>
    <name evidence="8" type="ORF">AYP45_01930</name>
</gene>
<dbReference type="EMBL" id="AYTS01000019">
    <property type="protein sequence ID" value="OOP57696.1"/>
    <property type="molecule type" value="Genomic_DNA"/>
</dbReference>
<keyword evidence="3 7" id="KW-0812">Transmembrane</keyword>
<dbReference type="PANTHER" id="PTHR30335">
    <property type="entry name" value="INTEGRAL MEMBRANE PROTEIN OF SOXR-REDUCING COMPLEX"/>
    <property type="match status" value="1"/>
</dbReference>
<feature type="transmembrane region" description="Helical" evidence="7">
    <location>
        <begin position="242"/>
        <end position="259"/>
    </location>
</feature>
<evidence type="ECO:0000256" key="6">
    <source>
        <dbReference type="ARBA" id="ARBA00023136"/>
    </source>
</evidence>
<evidence type="ECO:0000256" key="4">
    <source>
        <dbReference type="ARBA" id="ARBA00022967"/>
    </source>
</evidence>
<organism evidence="8 9">
    <name type="scientific">Candidatus Brocadia carolinensis</name>
    <dbReference type="NCBI Taxonomy" id="1004156"/>
    <lineage>
        <taxon>Bacteria</taxon>
        <taxon>Pseudomonadati</taxon>
        <taxon>Planctomycetota</taxon>
        <taxon>Candidatus Brocadiia</taxon>
        <taxon>Candidatus Brocadiales</taxon>
        <taxon>Candidatus Brocadiaceae</taxon>
        <taxon>Candidatus Brocadia</taxon>
    </lineage>
</organism>
<feature type="transmembrane region" description="Helical" evidence="7">
    <location>
        <begin position="385"/>
        <end position="405"/>
    </location>
</feature>
<feature type="transmembrane region" description="Helical" evidence="7">
    <location>
        <begin position="411"/>
        <end position="434"/>
    </location>
</feature>
<feature type="transmembrane region" description="Helical" evidence="7">
    <location>
        <begin position="45"/>
        <end position="65"/>
    </location>
</feature>
<keyword evidence="6 7" id="KW-0472">Membrane</keyword>
<feature type="transmembrane region" description="Helical" evidence="7">
    <location>
        <begin position="176"/>
        <end position="196"/>
    </location>
</feature>
<dbReference type="InterPro" id="IPR050133">
    <property type="entry name" value="NqrDE/RnfAE_oxidrdctase"/>
</dbReference>
<dbReference type="Proteomes" id="UP000189681">
    <property type="component" value="Unassembled WGS sequence"/>
</dbReference>
<evidence type="ECO:0000313" key="9">
    <source>
        <dbReference type="Proteomes" id="UP000189681"/>
    </source>
</evidence>
<feature type="transmembrane region" description="Helical" evidence="7">
    <location>
        <begin position="271"/>
        <end position="297"/>
    </location>
</feature>
<feature type="transmembrane region" description="Helical" evidence="7">
    <location>
        <begin position="77"/>
        <end position="102"/>
    </location>
</feature>
<feature type="transmembrane region" description="Helical" evidence="7">
    <location>
        <begin position="352"/>
        <end position="373"/>
    </location>
</feature>